<dbReference type="RefSeq" id="WP_035405888.1">
    <property type="nucleotide sequence ID" value="NZ_CP147407.1"/>
</dbReference>
<feature type="transmembrane region" description="Helical" evidence="5">
    <location>
        <begin position="67"/>
        <end position="87"/>
    </location>
</feature>
<organism evidence="6 7">
    <name type="scientific">Metabacillus sediminis</name>
    <dbReference type="NCBI Taxonomy" id="3117746"/>
    <lineage>
        <taxon>Bacteria</taxon>
        <taxon>Bacillati</taxon>
        <taxon>Bacillota</taxon>
        <taxon>Bacilli</taxon>
        <taxon>Bacillales</taxon>
        <taxon>Bacillaceae</taxon>
        <taxon>Metabacillus</taxon>
    </lineage>
</organism>
<evidence type="ECO:0000256" key="5">
    <source>
        <dbReference type="SAM" id="Phobius"/>
    </source>
</evidence>
<evidence type="ECO:0000313" key="7">
    <source>
        <dbReference type="Proteomes" id="UP001377337"/>
    </source>
</evidence>
<dbReference type="Proteomes" id="UP001377337">
    <property type="component" value="Chromosome"/>
</dbReference>
<feature type="transmembrane region" description="Helical" evidence="5">
    <location>
        <begin position="94"/>
        <end position="112"/>
    </location>
</feature>
<dbReference type="Pfam" id="PF13564">
    <property type="entry name" value="DoxX_2"/>
    <property type="match status" value="1"/>
</dbReference>
<keyword evidence="7" id="KW-1185">Reference proteome</keyword>
<evidence type="ECO:0000256" key="2">
    <source>
        <dbReference type="ARBA" id="ARBA00022692"/>
    </source>
</evidence>
<feature type="transmembrane region" description="Helical" evidence="5">
    <location>
        <begin position="6"/>
        <end position="22"/>
    </location>
</feature>
<protein>
    <submittedName>
        <fullName evidence="6">DoxX family protein</fullName>
    </submittedName>
</protein>
<gene>
    <name evidence="6" type="ORF">WCV65_04085</name>
</gene>
<reference evidence="6 7" key="1">
    <citation type="submission" date="2024-02" db="EMBL/GenBank/DDBJ databases">
        <title>Seven novel Bacillus-like species.</title>
        <authorList>
            <person name="Liu G."/>
        </authorList>
    </citation>
    <scope>NUCLEOTIDE SEQUENCE [LARGE SCALE GENOMIC DNA]</scope>
    <source>
        <strain evidence="6 7">FJAT-52054</strain>
    </source>
</reference>
<evidence type="ECO:0000313" key="6">
    <source>
        <dbReference type="EMBL" id="WXB97691.1"/>
    </source>
</evidence>
<evidence type="ECO:0000256" key="3">
    <source>
        <dbReference type="ARBA" id="ARBA00022989"/>
    </source>
</evidence>
<keyword evidence="2 5" id="KW-0812">Transmembrane</keyword>
<dbReference type="InterPro" id="IPR032808">
    <property type="entry name" value="DoxX"/>
</dbReference>
<feature type="transmembrane region" description="Helical" evidence="5">
    <location>
        <begin position="43"/>
        <end position="61"/>
    </location>
</feature>
<dbReference type="EMBL" id="CP147407">
    <property type="protein sequence ID" value="WXB97691.1"/>
    <property type="molecule type" value="Genomic_DNA"/>
</dbReference>
<accession>A0ABZ2NIR4</accession>
<proteinExistence type="predicted"/>
<evidence type="ECO:0000256" key="4">
    <source>
        <dbReference type="ARBA" id="ARBA00023136"/>
    </source>
</evidence>
<keyword evidence="4 5" id="KW-0472">Membrane</keyword>
<keyword evidence="3 5" id="KW-1133">Transmembrane helix</keyword>
<evidence type="ECO:0000256" key="1">
    <source>
        <dbReference type="ARBA" id="ARBA00004141"/>
    </source>
</evidence>
<sequence length="115" mass="12642">MGTVAFILQILLGLAFLFFGFNKFGSKMNEEFTRYGYPQWFKIVTGIVELVSGAFLLAGYWNDQLTAWGSLLATLTMLGAVVTHLKVKDAGSKYTVPVVLLLLSALLLYLNSGNL</sequence>
<name>A0ABZ2NIR4_9BACI</name>
<comment type="subcellular location">
    <subcellularLocation>
        <location evidence="1">Membrane</location>
        <topology evidence="1">Multi-pass membrane protein</topology>
    </subcellularLocation>
</comment>